<dbReference type="CDD" id="cd06445">
    <property type="entry name" value="ATase"/>
    <property type="match status" value="1"/>
</dbReference>
<keyword evidence="5 9" id="KW-0808">Transferase</keyword>
<evidence type="ECO:0000256" key="9">
    <source>
        <dbReference type="HAMAP-Rule" id="MF_00772"/>
    </source>
</evidence>
<evidence type="ECO:0000256" key="6">
    <source>
        <dbReference type="ARBA" id="ARBA00022763"/>
    </source>
</evidence>
<name>A0A1E3KXY9_9BACL</name>
<dbReference type="Pfam" id="PF02870">
    <property type="entry name" value="Methyltransf_1N"/>
    <property type="match status" value="1"/>
</dbReference>
<dbReference type="InterPro" id="IPR008332">
    <property type="entry name" value="MethylG_MeTrfase_N"/>
</dbReference>
<dbReference type="AlphaFoldDB" id="A0A1E3KXY9"/>
<dbReference type="Gene3D" id="1.10.10.10">
    <property type="entry name" value="Winged helix-like DNA-binding domain superfamily/Winged helix DNA-binding domain"/>
    <property type="match status" value="1"/>
</dbReference>
<dbReference type="InterPro" id="IPR014048">
    <property type="entry name" value="MethylDNA_cys_MeTrfase_DNA-bd"/>
</dbReference>
<dbReference type="EMBL" id="MDER01000086">
    <property type="protein sequence ID" value="ODP26263.1"/>
    <property type="molecule type" value="Genomic_DNA"/>
</dbReference>
<evidence type="ECO:0000259" key="10">
    <source>
        <dbReference type="Pfam" id="PF01035"/>
    </source>
</evidence>
<dbReference type="InterPro" id="IPR036631">
    <property type="entry name" value="MGMT_N_sf"/>
</dbReference>
<dbReference type="HAMAP" id="MF_00772">
    <property type="entry name" value="OGT"/>
    <property type="match status" value="1"/>
</dbReference>
<comment type="subcellular location">
    <subcellularLocation>
        <location evidence="9">Cytoplasm</location>
    </subcellularLocation>
</comment>
<dbReference type="InterPro" id="IPR023546">
    <property type="entry name" value="MGMT"/>
</dbReference>
<dbReference type="Pfam" id="PF01035">
    <property type="entry name" value="DNA_binding_1"/>
    <property type="match status" value="1"/>
</dbReference>
<dbReference type="PROSITE" id="PS00374">
    <property type="entry name" value="MGMT"/>
    <property type="match status" value="1"/>
</dbReference>
<dbReference type="STRING" id="1886670.PTI45_04103"/>
<dbReference type="InterPro" id="IPR036217">
    <property type="entry name" value="MethylDNA_cys_MeTrfase_DNAb"/>
</dbReference>
<dbReference type="FunFam" id="1.10.10.10:FF:000214">
    <property type="entry name" value="Methylated-DNA--protein-cysteine methyltransferase"/>
    <property type="match status" value="1"/>
</dbReference>
<comment type="function">
    <text evidence="9">Involved in the cellular defense against the biological effects of O6-methylguanine (O6-MeG) and O4-methylthymine (O4-MeT) in DNA. Repairs the methylated nucleobase in DNA by stoichiometrically transferring the methyl group to a cysteine residue in the enzyme. This is a suicide reaction: the enzyme is irreversibly inactivated.</text>
</comment>
<feature type="domain" description="Methylguanine DNA methyltransferase ribonuclease-like" evidence="11">
    <location>
        <begin position="4"/>
        <end position="84"/>
    </location>
</feature>
<comment type="caution">
    <text evidence="12">The sequence shown here is derived from an EMBL/GenBank/DDBJ whole genome shotgun (WGS) entry which is preliminary data.</text>
</comment>
<evidence type="ECO:0000256" key="4">
    <source>
        <dbReference type="ARBA" id="ARBA00022603"/>
    </source>
</evidence>
<comment type="miscellaneous">
    <text evidence="9">This enzyme catalyzes only one turnover and therefore is not strictly catalytic. According to one definition, an enzyme is a biocatalyst that acts repeatedly and over many reaction cycles.</text>
</comment>
<dbReference type="SUPFAM" id="SSF46767">
    <property type="entry name" value="Methylated DNA-protein cysteine methyltransferase, C-terminal domain"/>
    <property type="match status" value="1"/>
</dbReference>
<dbReference type="Gene3D" id="3.30.160.70">
    <property type="entry name" value="Methylated DNA-protein cysteine methyltransferase domain"/>
    <property type="match status" value="1"/>
</dbReference>
<organism evidence="12 13">
    <name type="scientific">Paenibacillus nuruki</name>
    <dbReference type="NCBI Taxonomy" id="1886670"/>
    <lineage>
        <taxon>Bacteria</taxon>
        <taxon>Bacillati</taxon>
        <taxon>Bacillota</taxon>
        <taxon>Bacilli</taxon>
        <taxon>Bacillales</taxon>
        <taxon>Paenibacillaceae</taxon>
        <taxon>Paenibacillus</taxon>
    </lineage>
</organism>
<dbReference type="GO" id="GO:0005737">
    <property type="term" value="C:cytoplasm"/>
    <property type="evidence" value="ECO:0007669"/>
    <property type="project" value="UniProtKB-SubCell"/>
</dbReference>
<keyword evidence="13" id="KW-1185">Reference proteome</keyword>
<dbReference type="GO" id="GO:0006307">
    <property type="term" value="P:DNA alkylation repair"/>
    <property type="evidence" value="ECO:0007669"/>
    <property type="project" value="UniProtKB-UniRule"/>
</dbReference>
<feature type="domain" description="Methylated-DNA-[protein]-cysteine S-methyltransferase DNA binding" evidence="10">
    <location>
        <begin position="88"/>
        <end position="167"/>
    </location>
</feature>
<dbReference type="EC" id="2.1.1.63" evidence="9"/>
<accession>A0A1E3KXY9</accession>
<keyword evidence="4 9" id="KW-0489">Methyltransferase</keyword>
<dbReference type="GO" id="GO:0032259">
    <property type="term" value="P:methylation"/>
    <property type="evidence" value="ECO:0007669"/>
    <property type="project" value="UniProtKB-KW"/>
</dbReference>
<evidence type="ECO:0000256" key="2">
    <source>
        <dbReference type="ARBA" id="ARBA00008711"/>
    </source>
</evidence>
<reference evidence="12 13" key="1">
    <citation type="submission" date="2016-08" db="EMBL/GenBank/DDBJ databases">
        <title>Genome sequencing of Paenibacillus sp. TI45-13ar, isolated from Korean traditional nuruk.</title>
        <authorList>
            <person name="Kim S.-J."/>
        </authorList>
    </citation>
    <scope>NUCLEOTIDE SEQUENCE [LARGE SCALE GENOMIC DNA]</scope>
    <source>
        <strain evidence="12 13">TI45-13ar</strain>
    </source>
</reference>
<dbReference type="NCBIfam" id="TIGR00589">
    <property type="entry name" value="ogt"/>
    <property type="match status" value="1"/>
</dbReference>
<evidence type="ECO:0000259" key="11">
    <source>
        <dbReference type="Pfam" id="PF02870"/>
    </source>
</evidence>
<keyword evidence="3 9" id="KW-0963">Cytoplasm</keyword>
<dbReference type="SUPFAM" id="SSF53155">
    <property type="entry name" value="Methylated DNA-protein cysteine methyltransferase domain"/>
    <property type="match status" value="1"/>
</dbReference>
<gene>
    <name evidence="12" type="primary">mgmT</name>
    <name evidence="12" type="ORF">PTI45_04103</name>
</gene>
<protein>
    <recommendedName>
        <fullName evidence="9">Methylated-DNA--protein-cysteine methyltransferase</fullName>
        <ecNumber evidence="9">2.1.1.63</ecNumber>
    </recommendedName>
    <alternativeName>
        <fullName evidence="9">6-O-methylguanine-DNA methyltransferase</fullName>
        <shortName evidence="9">MGMT</shortName>
    </alternativeName>
    <alternativeName>
        <fullName evidence="9">O-6-methylguanine-DNA-alkyltransferase</fullName>
    </alternativeName>
</protein>
<evidence type="ECO:0000256" key="3">
    <source>
        <dbReference type="ARBA" id="ARBA00022490"/>
    </source>
</evidence>
<evidence type="ECO:0000256" key="7">
    <source>
        <dbReference type="ARBA" id="ARBA00023204"/>
    </source>
</evidence>
<dbReference type="Proteomes" id="UP000094578">
    <property type="component" value="Unassembled WGS sequence"/>
</dbReference>
<dbReference type="InterPro" id="IPR001497">
    <property type="entry name" value="MethylDNA_cys_MeTrfase_AS"/>
</dbReference>
<keyword evidence="6 9" id="KW-0227">DNA damage</keyword>
<feature type="active site" description="Nucleophile; methyl group acceptor" evidence="9">
    <location>
        <position position="139"/>
    </location>
</feature>
<dbReference type="PATRIC" id="fig|1886670.3.peg.4133"/>
<evidence type="ECO:0000313" key="13">
    <source>
        <dbReference type="Proteomes" id="UP000094578"/>
    </source>
</evidence>
<dbReference type="PANTHER" id="PTHR10815">
    <property type="entry name" value="METHYLATED-DNA--PROTEIN-CYSTEINE METHYLTRANSFERASE"/>
    <property type="match status" value="1"/>
</dbReference>
<comment type="similarity">
    <text evidence="2 9">Belongs to the MGMT family.</text>
</comment>
<keyword evidence="7 9" id="KW-0234">DNA repair</keyword>
<proteinExistence type="inferred from homology"/>
<comment type="catalytic activity">
    <reaction evidence="1 9">
        <text>a 4-O-methyl-thymidine in DNA + L-cysteinyl-[protein] = a thymidine in DNA + S-methyl-L-cysteinyl-[protein]</text>
        <dbReference type="Rhea" id="RHEA:53428"/>
        <dbReference type="Rhea" id="RHEA-COMP:10131"/>
        <dbReference type="Rhea" id="RHEA-COMP:10132"/>
        <dbReference type="Rhea" id="RHEA-COMP:13555"/>
        <dbReference type="Rhea" id="RHEA-COMP:13556"/>
        <dbReference type="ChEBI" id="CHEBI:29950"/>
        <dbReference type="ChEBI" id="CHEBI:82612"/>
        <dbReference type="ChEBI" id="CHEBI:137386"/>
        <dbReference type="ChEBI" id="CHEBI:137387"/>
        <dbReference type="EC" id="2.1.1.63"/>
    </reaction>
</comment>
<dbReference type="InterPro" id="IPR036388">
    <property type="entry name" value="WH-like_DNA-bd_sf"/>
</dbReference>
<dbReference type="PANTHER" id="PTHR10815:SF5">
    <property type="entry name" value="METHYLATED-DNA--PROTEIN-CYSTEINE METHYLTRANSFERASE"/>
    <property type="match status" value="1"/>
</dbReference>
<comment type="catalytic activity">
    <reaction evidence="8 9">
        <text>a 6-O-methyl-2'-deoxyguanosine in DNA + L-cysteinyl-[protein] = S-methyl-L-cysteinyl-[protein] + a 2'-deoxyguanosine in DNA</text>
        <dbReference type="Rhea" id="RHEA:24000"/>
        <dbReference type="Rhea" id="RHEA-COMP:10131"/>
        <dbReference type="Rhea" id="RHEA-COMP:10132"/>
        <dbReference type="Rhea" id="RHEA-COMP:11367"/>
        <dbReference type="Rhea" id="RHEA-COMP:11368"/>
        <dbReference type="ChEBI" id="CHEBI:29950"/>
        <dbReference type="ChEBI" id="CHEBI:82612"/>
        <dbReference type="ChEBI" id="CHEBI:85445"/>
        <dbReference type="ChEBI" id="CHEBI:85448"/>
        <dbReference type="EC" id="2.1.1.63"/>
    </reaction>
</comment>
<evidence type="ECO:0000313" key="12">
    <source>
        <dbReference type="EMBL" id="ODP26263.1"/>
    </source>
</evidence>
<dbReference type="GO" id="GO:0003908">
    <property type="term" value="F:methylated-DNA-[protein]-cysteine S-methyltransferase activity"/>
    <property type="evidence" value="ECO:0007669"/>
    <property type="project" value="UniProtKB-UniRule"/>
</dbReference>
<evidence type="ECO:0000256" key="1">
    <source>
        <dbReference type="ARBA" id="ARBA00001286"/>
    </source>
</evidence>
<evidence type="ECO:0000256" key="5">
    <source>
        <dbReference type="ARBA" id="ARBA00022679"/>
    </source>
</evidence>
<sequence length="178" mass="20393">MISLYYYEIKVPTGTITLTSSLHGICRLDFKSYADNKDKMAIWAKRWYGEHKYIYSPDHLQSAVQQLHEYFAGERQIFELSFDLQGTDFQRLVWQGLQTIPYGEVVSYKWIAQQIGHPTAVRAVGGANNRNPVPLLIPCHRVIGMNGQMVGYGSGLPLKEWLLNLEGYPIEPVLFELK</sequence>
<evidence type="ECO:0000256" key="8">
    <source>
        <dbReference type="ARBA" id="ARBA00049348"/>
    </source>
</evidence>